<reference evidence="2 3" key="1">
    <citation type="submission" date="2018-06" db="EMBL/GenBank/DDBJ databases">
        <authorList>
            <consortium name="Pathogen Informatics"/>
            <person name="Doyle S."/>
        </authorList>
    </citation>
    <scope>NUCLEOTIDE SEQUENCE [LARGE SCALE GENOMIC DNA]</scope>
    <source>
        <strain evidence="2 3">NCTC12722</strain>
    </source>
</reference>
<name>A0A380WBV7_AFIFE</name>
<evidence type="ECO:0000313" key="3">
    <source>
        <dbReference type="Proteomes" id="UP000254343"/>
    </source>
</evidence>
<evidence type="ECO:0000313" key="2">
    <source>
        <dbReference type="EMBL" id="SUU86441.1"/>
    </source>
</evidence>
<proteinExistence type="predicted"/>
<sequence>MNPEPHNATHEPCWYFSTAHPFSDGSELLRPTRLQKPTFASPQAGVPENYGRHRKRE</sequence>
<accession>A0A380WBV7</accession>
<organism evidence="2 3">
    <name type="scientific">Afipia felis</name>
    <name type="common">Cat scratch disease bacillus</name>
    <dbReference type="NCBI Taxonomy" id="1035"/>
    <lineage>
        <taxon>Bacteria</taxon>
        <taxon>Pseudomonadati</taxon>
        <taxon>Pseudomonadota</taxon>
        <taxon>Alphaproteobacteria</taxon>
        <taxon>Hyphomicrobiales</taxon>
        <taxon>Nitrobacteraceae</taxon>
        <taxon>Afipia</taxon>
    </lineage>
</organism>
<protein>
    <submittedName>
        <fullName evidence="2">Uncharacterized protein</fullName>
    </submittedName>
</protein>
<evidence type="ECO:0000256" key="1">
    <source>
        <dbReference type="SAM" id="MobiDB-lite"/>
    </source>
</evidence>
<feature type="region of interest" description="Disordered" evidence="1">
    <location>
        <begin position="33"/>
        <end position="57"/>
    </location>
</feature>
<gene>
    <name evidence="2" type="ORF">NCTC12722_03667</name>
</gene>
<dbReference type="EMBL" id="UIGB01000001">
    <property type="protein sequence ID" value="SUU86441.1"/>
    <property type="molecule type" value="Genomic_DNA"/>
</dbReference>
<dbReference type="Proteomes" id="UP000254343">
    <property type="component" value="Unassembled WGS sequence"/>
</dbReference>
<dbReference type="AlphaFoldDB" id="A0A380WBV7"/>